<feature type="domain" description="Carbohydrate binding module family 25" evidence="2">
    <location>
        <begin position="141"/>
        <end position="223"/>
    </location>
</feature>
<dbReference type="SUPFAM" id="SSF51445">
    <property type="entry name" value="(Trans)glycosidases"/>
    <property type="match status" value="1"/>
</dbReference>
<protein>
    <submittedName>
        <fullName evidence="3">Alpha-amylase</fullName>
    </submittedName>
</protein>
<gene>
    <name evidence="3" type="ORF">PHPALM_32044</name>
</gene>
<dbReference type="Proteomes" id="UP000237271">
    <property type="component" value="Unassembled WGS sequence"/>
</dbReference>
<evidence type="ECO:0000256" key="1">
    <source>
        <dbReference type="SAM" id="SignalP"/>
    </source>
</evidence>
<feature type="domain" description="Carbohydrate binding module family 25" evidence="2">
    <location>
        <begin position="34"/>
        <end position="117"/>
    </location>
</feature>
<dbReference type="SMART" id="SM01066">
    <property type="entry name" value="CBM_25"/>
    <property type="match status" value="2"/>
</dbReference>
<dbReference type="OrthoDB" id="550577at2759"/>
<reference evidence="3 4" key="1">
    <citation type="journal article" date="2017" name="Genome Biol. Evol.">
        <title>Phytophthora megakarya and P. palmivora, closely related causal agents of cacao black pod rot, underwent increases in genome sizes and gene numbers by different mechanisms.</title>
        <authorList>
            <person name="Ali S.S."/>
            <person name="Shao J."/>
            <person name="Lary D.J."/>
            <person name="Kronmiller B."/>
            <person name="Shen D."/>
            <person name="Strem M.D."/>
            <person name="Amoako-Attah I."/>
            <person name="Akrofi A.Y."/>
            <person name="Begoude B.A."/>
            <person name="Ten Hoopen G.M."/>
            <person name="Coulibaly K."/>
            <person name="Kebe B.I."/>
            <person name="Melnick R.L."/>
            <person name="Guiltinan M.J."/>
            <person name="Tyler B.M."/>
            <person name="Meinhardt L.W."/>
            <person name="Bailey B.A."/>
        </authorList>
    </citation>
    <scope>NUCLEOTIDE SEQUENCE [LARGE SCALE GENOMIC DNA]</scope>
    <source>
        <strain evidence="4">sbr112.9</strain>
    </source>
</reference>
<dbReference type="Gene3D" id="2.60.40.10">
    <property type="entry name" value="Immunoglobulins"/>
    <property type="match status" value="2"/>
</dbReference>
<keyword evidence="4" id="KW-1185">Reference proteome</keyword>
<comment type="caution">
    <text evidence="3">The sequence shown here is derived from an EMBL/GenBank/DDBJ whole genome shotgun (WGS) entry which is preliminary data.</text>
</comment>
<dbReference type="Gene3D" id="3.20.20.80">
    <property type="entry name" value="Glycosidases"/>
    <property type="match status" value="1"/>
</dbReference>
<proteinExistence type="predicted"/>
<sequence>MAQAISIKGVITILTVFLLTSAVDAQTLAKTSDGTGFHVFFRTGWATPYIHFNTGSGWTTSPGYTMTKSNDSTNFPATLGWFRYDFPASTTSLEFVFNNGNGIWDNNGNANYKITVAGTWQMTSSVSTPPSATILTAASDGTGLQVFFQTGWTAPYIHYSSGSAWTSSPGKLMTASTDSTYPASVGWFQYDLGSSQTSLEFVFNNGNGIWDNNNNANYKATTSGRSLTGYAHVVYGSARTTASVTVRTYIRAASATCSYTFNGVKSTSPTYEVTVSLKDDLIIVATCTDGNESWKLELDPVNFIWQNNAVNQPSGMKGGQKGAIVDLFGWPYDDIAQECSDFLGKAGYMGVKINPPQESVLTDAWPQSGQRNPWYFVYQP</sequence>
<dbReference type="InterPro" id="IPR013783">
    <property type="entry name" value="Ig-like_fold"/>
</dbReference>
<dbReference type="Pfam" id="PF03423">
    <property type="entry name" value="CBM_25"/>
    <property type="match status" value="2"/>
</dbReference>
<name>A0A2P4X148_9STRA</name>
<dbReference type="InterPro" id="IPR017853">
    <property type="entry name" value="GH"/>
</dbReference>
<evidence type="ECO:0000313" key="4">
    <source>
        <dbReference type="Proteomes" id="UP000237271"/>
    </source>
</evidence>
<accession>A0A2P4X148</accession>
<dbReference type="EMBL" id="NCKW01017260">
    <property type="protein sequence ID" value="POM59255.1"/>
    <property type="molecule type" value="Genomic_DNA"/>
</dbReference>
<evidence type="ECO:0000259" key="2">
    <source>
        <dbReference type="SMART" id="SM01066"/>
    </source>
</evidence>
<feature type="chain" id="PRO_5015158866" evidence="1">
    <location>
        <begin position="26"/>
        <end position="380"/>
    </location>
</feature>
<dbReference type="InterPro" id="IPR005085">
    <property type="entry name" value="CBM25"/>
</dbReference>
<evidence type="ECO:0000313" key="3">
    <source>
        <dbReference type="EMBL" id="POM59255.1"/>
    </source>
</evidence>
<organism evidence="3 4">
    <name type="scientific">Phytophthora palmivora</name>
    <dbReference type="NCBI Taxonomy" id="4796"/>
    <lineage>
        <taxon>Eukaryota</taxon>
        <taxon>Sar</taxon>
        <taxon>Stramenopiles</taxon>
        <taxon>Oomycota</taxon>
        <taxon>Peronosporomycetes</taxon>
        <taxon>Peronosporales</taxon>
        <taxon>Peronosporaceae</taxon>
        <taxon>Phytophthora</taxon>
    </lineage>
</organism>
<keyword evidence="1" id="KW-0732">Signal</keyword>
<dbReference type="GO" id="GO:2001070">
    <property type="term" value="F:starch binding"/>
    <property type="evidence" value="ECO:0007669"/>
    <property type="project" value="InterPro"/>
</dbReference>
<feature type="signal peptide" evidence="1">
    <location>
        <begin position="1"/>
        <end position="25"/>
    </location>
</feature>
<dbReference type="AlphaFoldDB" id="A0A2P4X148"/>
<feature type="non-terminal residue" evidence="3">
    <location>
        <position position="380"/>
    </location>
</feature>